<keyword evidence="2" id="KW-1133">Transmembrane helix</keyword>
<dbReference type="GeneID" id="85458922"/>
<evidence type="ECO:0000313" key="3">
    <source>
        <dbReference type="EMBL" id="KAK1688190.1"/>
    </source>
</evidence>
<feature type="transmembrane region" description="Helical" evidence="2">
    <location>
        <begin position="28"/>
        <end position="47"/>
    </location>
</feature>
<gene>
    <name evidence="3" type="ORF">BDP55DRAFT_657053</name>
</gene>
<organism evidence="3 4">
    <name type="scientific">Colletotrichum godetiae</name>
    <dbReference type="NCBI Taxonomy" id="1209918"/>
    <lineage>
        <taxon>Eukaryota</taxon>
        <taxon>Fungi</taxon>
        <taxon>Dikarya</taxon>
        <taxon>Ascomycota</taxon>
        <taxon>Pezizomycotina</taxon>
        <taxon>Sordariomycetes</taxon>
        <taxon>Hypocreomycetidae</taxon>
        <taxon>Glomerellales</taxon>
        <taxon>Glomerellaceae</taxon>
        <taxon>Colletotrichum</taxon>
        <taxon>Colletotrichum acutatum species complex</taxon>
    </lineage>
</organism>
<name>A0AAJ0ASU0_9PEZI</name>
<protein>
    <submittedName>
        <fullName evidence="3">Uncharacterized protein</fullName>
    </submittedName>
</protein>
<comment type="caution">
    <text evidence="3">The sequence shown here is derived from an EMBL/GenBank/DDBJ whole genome shotgun (WGS) entry which is preliminary data.</text>
</comment>
<feature type="compositionally biased region" description="Basic and acidic residues" evidence="1">
    <location>
        <begin position="52"/>
        <end position="61"/>
    </location>
</feature>
<evidence type="ECO:0000313" key="4">
    <source>
        <dbReference type="Proteomes" id="UP001224890"/>
    </source>
</evidence>
<keyword evidence="2" id="KW-0472">Membrane</keyword>
<dbReference type="Proteomes" id="UP001224890">
    <property type="component" value="Unassembled WGS sequence"/>
</dbReference>
<keyword evidence="2" id="KW-0812">Transmembrane</keyword>
<dbReference type="RefSeq" id="XP_060431885.1">
    <property type="nucleotide sequence ID" value="XM_060574396.1"/>
</dbReference>
<sequence length="72" mass="7792">MIGGPGRCRGRFFPTTPPLARTEAQPGMPFFALVCWLCLCFCVGRAARASRHGQDVPRRGDQGTLPSTTLEA</sequence>
<feature type="non-terminal residue" evidence="3">
    <location>
        <position position="1"/>
    </location>
</feature>
<feature type="region of interest" description="Disordered" evidence="1">
    <location>
        <begin position="49"/>
        <end position="72"/>
    </location>
</feature>
<accession>A0AAJ0ASU0</accession>
<evidence type="ECO:0000256" key="1">
    <source>
        <dbReference type="SAM" id="MobiDB-lite"/>
    </source>
</evidence>
<proteinExistence type="predicted"/>
<evidence type="ECO:0000256" key="2">
    <source>
        <dbReference type="SAM" id="Phobius"/>
    </source>
</evidence>
<reference evidence="3" key="1">
    <citation type="submission" date="2021-06" db="EMBL/GenBank/DDBJ databases">
        <title>Comparative genomics, transcriptomics and evolutionary studies reveal genomic signatures of adaptation to plant cell wall in hemibiotrophic fungi.</title>
        <authorList>
            <consortium name="DOE Joint Genome Institute"/>
            <person name="Baroncelli R."/>
            <person name="Diaz J.F."/>
            <person name="Benocci T."/>
            <person name="Peng M."/>
            <person name="Battaglia E."/>
            <person name="Haridas S."/>
            <person name="Andreopoulos W."/>
            <person name="Labutti K."/>
            <person name="Pangilinan J."/>
            <person name="Floch G.L."/>
            <person name="Makela M.R."/>
            <person name="Henrissat B."/>
            <person name="Grigoriev I.V."/>
            <person name="Crouch J.A."/>
            <person name="De Vries R.P."/>
            <person name="Sukno S.A."/>
            <person name="Thon M.R."/>
        </authorList>
    </citation>
    <scope>NUCLEOTIDE SEQUENCE</scope>
    <source>
        <strain evidence="3">CBS 193.32</strain>
    </source>
</reference>
<keyword evidence="4" id="KW-1185">Reference proteome</keyword>
<dbReference type="AlphaFoldDB" id="A0AAJ0ASU0"/>
<dbReference type="EMBL" id="JAHMHR010000012">
    <property type="protein sequence ID" value="KAK1688190.1"/>
    <property type="molecule type" value="Genomic_DNA"/>
</dbReference>